<name>A0AAQ4F914_AMBAM</name>
<protein>
    <submittedName>
        <fullName evidence="1">Uncharacterized protein</fullName>
    </submittedName>
</protein>
<proteinExistence type="predicted"/>
<comment type="caution">
    <text evidence="1">The sequence shown here is derived from an EMBL/GenBank/DDBJ whole genome shotgun (WGS) entry which is preliminary data.</text>
</comment>
<evidence type="ECO:0000313" key="1">
    <source>
        <dbReference type="EMBL" id="KAK8783205.1"/>
    </source>
</evidence>
<organism evidence="1 2">
    <name type="scientific">Amblyomma americanum</name>
    <name type="common">Lone star tick</name>
    <dbReference type="NCBI Taxonomy" id="6943"/>
    <lineage>
        <taxon>Eukaryota</taxon>
        <taxon>Metazoa</taxon>
        <taxon>Ecdysozoa</taxon>
        <taxon>Arthropoda</taxon>
        <taxon>Chelicerata</taxon>
        <taxon>Arachnida</taxon>
        <taxon>Acari</taxon>
        <taxon>Parasitiformes</taxon>
        <taxon>Ixodida</taxon>
        <taxon>Ixodoidea</taxon>
        <taxon>Ixodidae</taxon>
        <taxon>Amblyomminae</taxon>
        <taxon>Amblyomma</taxon>
    </lineage>
</organism>
<accession>A0AAQ4F914</accession>
<reference evidence="1 2" key="1">
    <citation type="journal article" date="2023" name="Arcadia Sci">
        <title>De novo assembly of a long-read Amblyomma americanum tick genome.</title>
        <authorList>
            <person name="Chou S."/>
            <person name="Poskanzer K.E."/>
            <person name="Rollins M."/>
            <person name="Thuy-Boun P.S."/>
        </authorList>
    </citation>
    <scope>NUCLEOTIDE SEQUENCE [LARGE SCALE GENOMIC DNA]</scope>
    <source>
        <strain evidence="1">F_SG_1</strain>
        <tissue evidence="1">Salivary glands</tissue>
    </source>
</reference>
<evidence type="ECO:0000313" key="2">
    <source>
        <dbReference type="Proteomes" id="UP001321473"/>
    </source>
</evidence>
<dbReference type="EMBL" id="JARKHS020005806">
    <property type="protein sequence ID" value="KAK8783205.1"/>
    <property type="molecule type" value="Genomic_DNA"/>
</dbReference>
<keyword evidence="2" id="KW-1185">Reference proteome</keyword>
<sequence length="104" mass="12125">MATSSRKRSREERSLFCVVAFVDEDDSVAAVPTKWLSRSKDACMWLPKGFGSYSVKQLVRRLAKPIPEWRELVYADTYGKPAKKLQLQSKRLILIHRKKVKMRQ</sequence>
<dbReference type="Proteomes" id="UP001321473">
    <property type="component" value="Unassembled WGS sequence"/>
</dbReference>
<dbReference type="AlphaFoldDB" id="A0AAQ4F914"/>
<gene>
    <name evidence="1" type="ORF">V5799_015453</name>
</gene>